<evidence type="ECO:0000256" key="6">
    <source>
        <dbReference type="ARBA" id="ARBA00023012"/>
    </source>
</evidence>
<feature type="domain" description="Histidine kinase" evidence="7">
    <location>
        <begin position="35"/>
        <end position="164"/>
    </location>
</feature>
<evidence type="ECO:0000313" key="9">
    <source>
        <dbReference type="Proteomes" id="UP000239720"/>
    </source>
</evidence>
<sequence>MGPNQQYFKWCTYFNGKRQDKKVKINSNNNKKLSKLKLSINTEVDDKTKVSGDIISLVKVIDNILINAVESYREDDENAYKADFYVCRREDSIIIKIRNYGDKMLPAVKDKIFKHMVTSKGKKGTGLSLLLSYSTIKAKFGGEMWFEDGKEKGSVFYISIPIRKL</sequence>
<dbReference type="InterPro" id="IPR005467">
    <property type="entry name" value="His_kinase_dom"/>
</dbReference>
<dbReference type="Proteomes" id="UP000239720">
    <property type="component" value="Unassembled WGS sequence"/>
</dbReference>
<accession>A0A2S8RAX6</accession>
<protein>
    <recommendedName>
        <fullName evidence="3">histidine kinase</fullName>
        <ecNumber evidence="3">2.7.13.3</ecNumber>
    </recommendedName>
</protein>
<dbReference type="PROSITE" id="PS50109">
    <property type="entry name" value="HIS_KIN"/>
    <property type="match status" value="1"/>
</dbReference>
<dbReference type="InterPro" id="IPR050351">
    <property type="entry name" value="BphY/WalK/GraS-like"/>
</dbReference>
<keyword evidence="6" id="KW-0902">Two-component regulatory system</keyword>
<dbReference type="PANTHER" id="PTHR42878">
    <property type="entry name" value="TWO-COMPONENT HISTIDINE KINASE"/>
    <property type="match status" value="1"/>
</dbReference>
<organism evidence="8 9">
    <name type="scientific">Acetivibrio saccincola</name>
    <dbReference type="NCBI Taxonomy" id="1677857"/>
    <lineage>
        <taxon>Bacteria</taxon>
        <taxon>Bacillati</taxon>
        <taxon>Bacillota</taxon>
        <taxon>Clostridia</taxon>
        <taxon>Eubacteriales</taxon>
        <taxon>Oscillospiraceae</taxon>
        <taxon>Acetivibrio</taxon>
    </lineage>
</organism>
<dbReference type="SUPFAM" id="SSF55874">
    <property type="entry name" value="ATPase domain of HSP90 chaperone/DNA topoisomerase II/histidine kinase"/>
    <property type="match status" value="1"/>
</dbReference>
<dbReference type="Gene3D" id="3.30.565.10">
    <property type="entry name" value="Histidine kinase-like ATPase, C-terminal domain"/>
    <property type="match status" value="1"/>
</dbReference>
<dbReference type="EC" id="2.7.13.3" evidence="3"/>
<dbReference type="PANTHER" id="PTHR42878:SF14">
    <property type="entry name" value="OSMOLARITY TWO-COMPONENT SYSTEM PROTEIN SSK1"/>
    <property type="match status" value="1"/>
</dbReference>
<dbReference type="SMART" id="SM00387">
    <property type="entry name" value="HATPase_c"/>
    <property type="match status" value="1"/>
</dbReference>
<dbReference type="EMBL" id="NEMB01000003">
    <property type="protein sequence ID" value="PQQ66940.1"/>
    <property type="molecule type" value="Genomic_DNA"/>
</dbReference>
<reference evidence="8 9" key="1">
    <citation type="journal article" date="2018" name="Syst. Appl. Microbiol.">
        <title>Characterization and high-quality draft genome sequence of Herbivorax saccincola A7, an anaerobic, alkaliphilic, thermophilic, cellulolytic, and xylanolytic bacterium.</title>
        <authorList>
            <person name="Aikawa S."/>
            <person name="Baramee S."/>
            <person name="Sermsathanaswadi J."/>
            <person name="Thianheng P."/>
            <person name="Tachaapaikoon C."/>
            <person name="Shikata A."/>
            <person name="Waeonukul R."/>
            <person name="Pason P."/>
            <person name="Ratanakhanokchai K."/>
            <person name="Kosugi A."/>
        </authorList>
    </citation>
    <scope>NUCLEOTIDE SEQUENCE [LARGE SCALE GENOMIC DNA]</scope>
    <source>
        <strain evidence="8 9">A7</strain>
    </source>
</reference>
<dbReference type="InterPro" id="IPR036890">
    <property type="entry name" value="HATPase_C_sf"/>
</dbReference>
<evidence type="ECO:0000256" key="5">
    <source>
        <dbReference type="ARBA" id="ARBA00022777"/>
    </source>
</evidence>
<dbReference type="InterPro" id="IPR003594">
    <property type="entry name" value="HATPase_dom"/>
</dbReference>
<evidence type="ECO:0000256" key="4">
    <source>
        <dbReference type="ARBA" id="ARBA00022679"/>
    </source>
</evidence>
<evidence type="ECO:0000256" key="2">
    <source>
        <dbReference type="ARBA" id="ARBA00004370"/>
    </source>
</evidence>
<proteinExistence type="predicted"/>
<evidence type="ECO:0000259" key="7">
    <source>
        <dbReference type="PROSITE" id="PS50109"/>
    </source>
</evidence>
<keyword evidence="5" id="KW-0418">Kinase</keyword>
<comment type="catalytic activity">
    <reaction evidence="1">
        <text>ATP + protein L-histidine = ADP + protein N-phospho-L-histidine.</text>
        <dbReference type="EC" id="2.7.13.3"/>
    </reaction>
</comment>
<dbReference type="GO" id="GO:0030295">
    <property type="term" value="F:protein kinase activator activity"/>
    <property type="evidence" value="ECO:0007669"/>
    <property type="project" value="TreeGrafter"/>
</dbReference>
<dbReference type="RefSeq" id="WP_101299738.1">
    <property type="nucleotide sequence ID" value="NZ_CP025197.1"/>
</dbReference>
<dbReference type="GO" id="GO:0004673">
    <property type="term" value="F:protein histidine kinase activity"/>
    <property type="evidence" value="ECO:0007669"/>
    <property type="project" value="UniProtKB-EC"/>
</dbReference>
<dbReference type="Pfam" id="PF02518">
    <property type="entry name" value="HATPase_c"/>
    <property type="match status" value="1"/>
</dbReference>
<evidence type="ECO:0000256" key="3">
    <source>
        <dbReference type="ARBA" id="ARBA00012438"/>
    </source>
</evidence>
<name>A0A2S8RAX6_9FIRM</name>
<comment type="caution">
    <text evidence="8">The sequence shown here is derived from an EMBL/GenBank/DDBJ whole genome shotgun (WGS) entry which is preliminary data.</text>
</comment>
<evidence type="ECO:0000256" key="1">
    <source>
        <dbReference type="ARBA" id="ARBA00000085"/>
    </source>
</evidence>
<gene>
    <name evidence="8" type="ORF">B9R14_09455</name>
</gene>
<dbReference type="GO" id="GO:0007234">
    <property type="term" value="P:osmosensory signaling via phosphorelay pathway"/>
    <property type="evidence" value="ECO:0007669"/>
    <property type="project" value="TreeGrafter"/>
</dbReference>
<keyword evidence="4" id="KW-0808">Transferase</keyword>
<dbReference type="AlphaFoldDB" id="A0A2S8RAX6"/>
<comment type="subcellular location">
    <subcellularLocation>
        <location evidence="2">Membrane</location>
    </subcellularLocation>
</comment>
<evidence type="ECO:0000313" key="8">
    <source>
        <dbReference type="EMBL" id="PQQ66940.1"/>
    </source>
</evidence>
<dbReference type="GO" id="GO:0000156">
    <property type="term" value="F:phosphorelay response regulator activity"/>
    <property type="evidence" value="ECO:0007669"/>
    <property type="project" value="TreeGrafter"/>
</dbReference>